<name>A0A161R2B6_9BRAD</name>
<gene>
    <name evidence="1" type="ORF">A4A58_05860</name>
</gene>
<protein>
    <submittedName>
        <fullName evidence="1">Uncharacterized protein</fullName>
    </submittedName>
</protein>
<proteinExistence type="predicted"/>
<reference evidence="1 2" key="1">
    <citation type="submission" date="2016-03" db="EMBL/GenBank/DDBJ databases">
        <title>Microsymbionts genomes from the relict species Vavilovia formosa (Stev.) Fed.</title>
        <authorList>
            <person name="Kopat V."/>
            <person name="Chirak E."/>
            <person name="Kimeklis A."/>
            <person name="Andronov E."/>
        </authorList>
    </citation>
    <scope>NUCLEOTIDE SEQUENCE [LARGE SCALE GENOMIC DNA]</scope>
    <source>
        <strain evidence="1 2">Vaf07</strain>
    </source>
</reference>
<dbReference type="Proteomes" id="UP000076574">
    <property type="component" value="Unassembled WGS sequence"/>
</dbReference>
<keyword evidence="2" id="KW-1185">Reference proteome</keyword>
<dbReference type="STRING" id="943830.A4A58_05860"/>
<accession>A0A161R2B6</accession>
<sequence>MRVAFLVEDGEHSSIILDGIFADCYSRWGGRFSLIVPCVGGAISEAYWPWLERFGPDIVYSYVQLSEAKVLDLHERLAPNAYIFHNERNVERTDLFGFKPEYDFSALSSLSLVFKLARYAPAAQTGAPIKVIDSWFTEQPSQLLTDNFGIYHYSTGGGMFPADAAVAASLISVVSPENAQRGIPPDLITLPDETAVYEEFAGRRASALSVMSAQFAPRLEFYVHRWNASLNVVIGDTFDDRLLFWNARLLTPAWLDSELGALRVTSRALQDPAFLTAIGAILKQRNRFGGNGHANITIRSISASATELEEAAKAIRSTSPWGYVALEAVAGVDAIVPSVEAIKQAAVRSHTDKPFLQTSEWTQFSWSPPIAKPPTNLPEHLRDVPPQQWFAEGYWCVDFSMEYEGVEGRYTENVWSLPTRWRMAKAFEHTHSGQTGPTGWHPGGWRSQGGLYSTYVSENRKISTLEPPNAFSAMQWALVSDGSRAQRNIHPPSKVGRMELSNEARYLSGILGLLGGLAGAKKLLLHPFLIDVFATFGGTTNLPANKGVPTANRLRNRLQLQPIFNLRDERERDVLAALIVKASSELKKPIDYMSYEELHTRWKVHRDAYWFANPRTDEPDDPTDWEKIERRTLDETLIELRRRQLLFQGHHWTCRRCHHRNWLDMSELAPTLECKICKEEEDAPLDLKSLFRPSQFLIESLRDHSVLSLLWALSALQSRSMQSFLFVEPTWFYFDRDARKPDAEADLLILLDGKAILCEVKASWSILRRGDITDLVALAKRLRPDVAILAVMDEGRKLEPEINAAAEELKSAGIGFELATLDGYPLDDMPYLH</sequence>
<comment type="caution">
    <text evidence="1">The sequence shown here is derived from an EMBL/GenBank/DDBJ whole genome shotgun (WGS) entry which is preliminary data.</text>
</comment>
<evidence type="ECO:0000313" key="1">
    <source>
        <dbReference type="EMBL" id="KZD22931.1"/>
    </source>
</evidence>
<evidence type="ECO:0000313" key="2">
    <source>
        <dbReference type="Proteomes" id="UP000076574"/>
    </source>
</evidence>
<dbReference type="EMBL" id="LVYV01000012">
    <property type="protein sequence ID" value="KZD22931.1"/>
    <property type="molecule type" value="Genomic_DNA"/>
</dbReference>
<organism evidence="1 2">
    <name type="scientific">Tardiphaga robiniae</name>
    <dbReference type="NCBI Taxonomy" id="943830"/>
    <lineage>
        <taxon>Bacteria</taxon>
        <taxon>Pseudomonadati</taxon>
        <taxon>Pseudomonadota</taxon>
        <taxon>Alphaproteobacteria</taxon>
        <taxon>Hyphomicrobiales</taxon>
        <taxon>Nitrobacteraceae</taxon>
        <taxon>Tardiphaga</taxon>
    </lineage>
</organism>
<dbReference type="AlphaFoldDB" id="A0A161R2B6"/>